<organism evidence="1">
    <name type="scientific">Tanacetum cinerariifolium</name>
    <name type="common">Dalmatian daisy</name>
    <name type="synonym">Chrysanthemum cinerariifolium</name>
    <dbReference type="NCBI Taxonomy" id="118510"/>
    <lineage>
        <taxon>Eukaryota</taxon>
        <taxon>Viridiplantae</taxon>
        <taxon>Streptophyta</taxon>
        <taxon>Embryophyta</taxon>
        <taxon>Tracheophyta</taxon>
        <taxon>Spermatophyta</taxon>
        <taxon>Magnoliopsida</taxon>
        <taxon>eudicotyledons</taxon>
        <taxon>Gunneridae</taxon>
        <taxon>Pentapetalae</taxon>
        <taxon>asterids</taxon>
        <taxon>campanulids</taxon>
        <taxon>Asterales</taxon>
        <taxon>Asteraceae</taxon>
        <taxon>Asteroideae</taxon>
        <taxon>Anthemideae</taxon>
        <taxon>Anthemidinae</taxon>
        <taxon>Tanacetum</taxon>
    </lineage>
</organism>
<evidence type="ECO:0000313" key="1">
    <source>
        <dbReference type="EMBL" id="GEV86053.1"/>
    </source>
</evidence>
<proteinExistence type="predicted"/>
<comment type="caution">
    <text evidence="1">The sequence shown here is derived from an EMBL/GenBank/DDBJ whole genome shotgun (WGS) entry which is preliminary data.</text>
</comment>
<protein>
    <submittedName>
        <fullName evidence="1">Uncharacterized protein</fullName>
    </submittedName>
</protein>
<name>A0A699GR84_TANCI</name>
<gene>
    <name evidence="1" type="ORF">Tci_158030</name>
</gene>
<dbReference type="EMBL" id="BKCJ010036726">
    <property type="protein sequence ID" value="GEV86053.1"/>
    <property type="molecule type" value="Genomic_DNA"/>
</dbReference>
<sequence length="287" mass="32047">MILESVVNGPLIWPTIKENGVARPRKYSELSPTDAIQVDCDFKETNIILQGLGNNSTSHATVVTSRYPTTNNQLRNSSNPKQQATINDERVTLHPVQGDKFLLLLVLLRPTHQEQVDAILENKGLLLVTTAKGKDTYPNSVQNLKGNEMMLGLRIKSYQSDDLDGYDSDCDELNTAKVALIGNLSHYGSDVLTKGQFYSNQSALNFDQYFELNELKAQPQEKDTVITKLKERIKSLSGDMNEDKEKGLIIAALKDELRKLKGKTLVDNAVTTHTISLEMLKIDVEPF</sequence>
<reference evidence="1" key="1">
    <citation type="journal article" date="2019" name="Sci. Rep.">
        <title>Draft genome of Tanacetum cinerariifolium, the natural source of mosquito coil.</title>
        <authorList>
            <person name="Yamashiro T."/>
            <person name="Shiraishi A."/>
            <person name="Satake H."/>
            <person name="Nakayama K."/>
        </authorList>
    </citation>
    <scope>NUCLEOTIDE SEQUENCE</scope>
</reference>
<accession>A0A699GR84</accession>
<dbReference type="AlphaFoldDB" id="A0A699GR84"/>